<dbReference type="RefSeq" id="WP_073136758.1">
    <property type="nucleotide sequence ID" value="NZ_FQZF01000020.1"/>
</dbReference>
<name>A0A1M6M3Y0_9PROT</name>
<gene>
    <name evidence="1" type="ORF">SAMN02745194_03348</name>
</gene>
<sequence>MDEPRMVTVEVDGKTHVGDYTVTGDLVTVRSEDYAAEESGHAGEGDPHDIAKLLLTELVRRKEDL</sequence>
<proteinExistence type="predicted"/>
<dbReference type="OrthoDB" id="7276184at2"/>
<dbReference type="AlphaFoldDB" id="A0A1M6M3Y0"/>
<dbReference type="EMBL" id="FQZF01000020">
    <property type="protein sequence ID" value="SHJ78127.1"/>
    <property type="molecule type" value="Genomic_DNA"/>
</dbReference>
<organism evidence="1 2">
    <name type="scientific">Muricoccus roseus</name>
    <dbReference type="NCBI Taxonomy" id="198092"/>
    <lineage>
        <taxon>Bacteria</taxon>
        <taxon>Pseudomonadati</taxon>
        <taxon>Pseudomonadota</taxon>
        <taxon>Alphaproteobacteria</taxon>
        <taxon>Acetobacterales</taxon>
        <taxon>Roseomonadaceae</taxon>
        <taxon>Muricoccus</taxon>
    </lineage>
</organism>
<dbReference type="Proteomes" id="UP000184387">
    <property type="component" value="Unassembled WGS sequence"/>
</dbReference>
<reference evidence="1 2" key="1">
    <citation type="submission" date="2016-11" db="EMBL/GenBank/DDBJ databases">
        <authorList>
            <person name="Jaros S."/>
            <person name="Januszkiewicz K."/>
            <person name="Wedrychowicz H."/>
        </authorList>
    </citation>
    <scope>NUCLEOTIDE SEQUENCE [LARGE SCALE GENOMIC DNA]</scope>
    <source>
        <strain evidence="1 2">DSM 14916</strain>
    </source>
</reference>
<accession>A0A1M6M3Y0</accession>
<keyword evidence="2" id="KW-1185">Reference proteome</keyword>
<evidence type="ECO:0000313" key="1">
    <source>
        <dbReference type="EMBL" id="SHJ78127.1"/>
    </source>
</evidence>
<protein>
    <submittedName>
        <fullName evidence="1">Uncharacterized protein</fullName>
    </submittedName>
</protein>
<evidence type="ECO:0000313" key="2">
    <source>
        <dbReference type="Proteomes" id="UP000184387"/>
    </source>
</evidence>